<dbReference type="InterPro" id="IPR051415">
    <property type="entry name" value="LAAT-1"/>
</dbReference>
<dbReference type="EMBL" id="QZWG01000019">
    <property type="protein sequence ID" value="RZB47612.1"/>
    <property type="molecule type" value="Genomic_DNA"/>
</dbReference>
<feature type="region of interest" description="Disordered" evidence="5">
    <location>
        <begin position="307"/>
        <end position="331"/>
    </location>
</feature>
<evidence type="ECO:0000256" key="3">
    <source>
        <dbReference type="ARBA" id="ARBA00022989"/>
    </source>
</evidence>
<name>A0A445FFH5_GLYSO</name>
<dbReference type="Proteomes" id="UP000289340">
    <property type="component" value="Chromosome 19"/>
</dbReference>
<dbReference type="PANTHER" id="PTHR16201">
    <property type="entry name" value="SEVEN TRANSMEMBRANE PROTEIN 1-RELATED"/>
    <property type="match status" value="1"/>
</dbReference>
<gene>
    <name evidence="7" type="ORF">D0Y65_051273</name>
</gene>
<evidence type="ECO:0000313" key="7">
    <source>
        <dbReference type="EMBL" id="RZB47612.1"/>
    </source>
</evidence>
<keyword evidence="2 6" id="KW-0812">Transmembrane</keyword>
<feature type="transmembrane region" description="Helical" evidence="6">
    <location>
        <begin position="54"/>
        <end position="73"/>
    </location>
</feature>
<dbReference type="Gene3D" id="1.20.1280.290">
    <property type="match status" value="1"/>
</dbReference>
<dbReference type="AlphaFoldDB" id="A0A445FFH5"/>
<reference evidence="7 8" key="1">
    <citation type="submission" date="2018-09" db="EMBL/GenBank/DDBJ databases">
        <title>A high-quality reference genome of wild soybean provides a powerful tool to mine soybean genomes.</title>
        <authorList>
            <person name="Xie M."/>
            <person name="Chung C.Y.L."/>
            <person name="Li M.-W."/>
            <person name="Wong F.-L."/>
            <person name="Chan T.-F."/>
            <person name="Lam H.-M."/>
        </authorList>
    </citation>
    <scope>NUCLEOTIDE SEQUENCE [LARGE SCALE GENOMIC DNA]</scope>
    <source>
        <strain evidence="8">cv. W05</strain>
        <tissue evidence="7">Hypocotyl of etiolated seedlings</tissue>
    </source>
</reference>
<keyword evidence="3 6" id="KW-1133">Transmembrane helix</keyword>
<dbReference type="EMBL" id="QZWG01000019">
    <property type="protein sequence ID" value="RZB47611.1"/>
    <property type="molecule type" value="Genomic_DNA"/>
</dbReference>
<dbReference type="Pfam" id="PF04193">
    <property type="entry name" value="PQ-loop"/>
    <property type="match status" value="1"/>
</dbReference>
<feature type="compositionally biased region" description="Polar residues" evidence="5">
    <location>
        <begin position="308"/>
        <end position="324"/>
    </location>
</feature>
<sequence length="433" mass="48278">RNLGPRLSGIVGLSSFGAMGVFENSTLSLWCQSNQHCSQLAKEHMGSVRETPSFLLGLISVIVWVVAEIPQIIPNYRTKSAEGLSVTFLVTWIIGDLFNLFGCMLEPATCRRMRLQLIELDEEEVTVVEEAECDNENNPNISLHAIEGVEGTTSMRIKGHVGWRTLQILIDNGSTHDFLDYDLAKRLCWKENGLNYLQSTGYDYEIQYKKGNDNYVADALPRLPRQQIMHMVLDTSSSEFLQKIEKIWEQDADLHALMSHLTWKGGNLGHYTWDGQLLRKKGNMLILGGREKVETFTKVGQLEKASDAEQSIQVDGSNRGTGLSSPIPLPARPQRISTGRELFYQSARYLSKSHTPTAGSILAQKPPTLDSIQESLLGSTIVTQSAPALKMKNTLCLVSTLNFLGVINLLQPLDERINSMTSNPRQQLVIYVG</sequence>
<keyword evidence="4 6" id="KW-0472">Membrane</keyword>
<protein>
    <submittedName>
        <fullName evidence="7">Uncharacterized protein</fullName>
    </submittedName>
</protein>
<keyword evidence="8" id="KW-1185">Reference proteome</keyword>
<organism evidence="7 8">
    <name type="scientific">Glycine soja</name>
    <name type="common">Wild soybean</name>
    <dbReference type="NCBI Taxonomy" id="3848"/>
    <lineage>
        <taxon>Eukaryota</taxon>
        <taxon>Viridiplantae</taxon>
        <taxon>Streptophyta</taxon>
        <taxon>Embryophyta</taxon>
        <taxon>Tracheophyta</taxon>
        <taxon>Spermatophyta</taxon>
        <taxon>Magnoliopsida</taxon>
        <taxon>eudicotyledons</taxon>
        <taxon>Gunneridae</taxon>
        <taxon>Pentapetalae</taxon>
        <taxon>rosids</taxon>
        <taxon>fabids</taxon>
        <taxon>Fabales</taxon>
        <taxon>Fabaceae</taxon>
        <taxon>Papilionoideae</taxon>
        <taxon>50 kb inversion clade</taxon>
        <taxon>NPAAA clade</taxon>
        <taxon>indigoferoid/millettioid clade</taxon>
        <taxon>Phaseoleae</taxon>
        <taxon>Glycine</taxon>
        <taxon>Glycine subgen. Soja</taxon>
    </lineage>
</organism>
<proteinExistence type="predicted"/>
<evidence type="ECO:0000256" key="6">
    <source>
        <dbReference type="SAM" id="Phobius"/>
    </source>
</evidence>
<dbReference type="GO" id="GO:0016020">
    <property type="term" value="C:membrane"/>
    <property type="evidence" value="ECO:0007669"/>
    <property type="project" value="UniProtKB-SubCell"/>
</dbReference>
<dbReference type="InterPro" id="IPR006603">
    <property type="entry name" value="PQ-loop_rpt"/>
</dbReference>
<feature type="non-terminal residue" evidence="7">
    <location>
        <position position="1"/>
    </location>
</feature>
<evidence type="ECO:0000256" key="1">
    <source>
        <dbReference type="ARBA" id="ARBA00004141"/>
    </source>
</evidence>
<dbReference type="SMART" id="SM00679">
    <property type="entry name" value="CTNS"/>
    <property type="match status" value="1"/>
</dbReference>
<evidence type="ECO:0000256" key="4">
    <source>
        <dbReference type="ARBA" id="ARBA00023136"/>
    </source>
</evidence>
<comment type="subcellular location">
    <subcellularLocation>
        <location evidence="1">Membrane</location>
        <topology evidence="1">Multi-pass membrane protein</topology>
    </subcellularLocation>
</comment>
<evidence type="ECO:0000313" key="8">
    <source>
        <dbReference type="Proteomes" id="UP000289340"/>
    </source>
</evidence>
<accession>A0A445FFH5</accession>
<dbReference type="PANTHER" id="PTHR16201:SF44">
    <property type="entry name" value="SEVEN TRANSMEMBRANE PROTEIN 1"/>
    <property type="match status" value="1"/>
</dbReference>
<evidence type="ECO:0000256" key="5">
    <source>
        <dbReference type="SAM" id="MobiDB-lite"/>
    </source>
</evidence>
<comment type="caution">
    <text evidence="7">The sequence shown here is derived from an EMBL/GenBank/DDBJ whole genome shotgun (WGS) entry which is preliminary data.</text>
</comment>
<evidence type="ECO:0000256" key="2">
    <source>
        <dbReference type="ARBA" id="ARBA00022692"/>
    </source>
</evidence>
<feature type="transmembrane region" description="Helical" evidence="6">
    <location>
        <begin position="85"/>
        <end position="105"/>
    </location>
</feature>